<dbReference type="NCBIfam" id="TIGR00002">
    <property type="entry name" value="S16"/>
    <property type="match status" value="1"/>
</dbReference>
<keyword evidence="10" id="KW-1185">Reference proteome</keyword>
<evidence type="ECO:0000256" key="8">
    <source>
        <dbReference type="SAM" id="MobiDB-lite"/>
    </source>
</evidence>
<evidence type="ECO:0000313" key="9">
    <source>
        <dbReference type="EMBL" id="KAL3101163.1"/>
    </source>
</evidence>
<feature type="region of interest" description="Disordered" evidence="8">
    <location>
        <begin position="125"/>
        <end position="153"/>
    </location>
</feature>
<evidence type="ECO:0000256" key="6">
    <source>
        <dbReference type="ARBA" id="ARBA00035263"/>
    </source>
</evidence>
<organism evidence="9 10">
    <name type="scientific">Heterodera schachtii</name>
    <name type="common">Sugarbeet cyst nematode worm</name>
    <name type="synonym">Tylenchus schachtii</name>
    <dbReference type="NCBI Taxonomy" id="97005"/>
    <lineage>
        <taxon>Eukaryota</taxon>
        <taxon>Metazoa</taxon>
        <taxon>Ecdysozoa</taxon>
        <taxon>Nematoda</taxon>
        <taxon>Chromadorea</taxon>
        <taxon>Rhabditida</taxon>
        <taxon>Tylenchina</taxon>
        <taxon>Tylenchomorpha</taxon>
        <taxon>Tylenchoidea</taxon>
        <taxon>Heteroderidae</taxon>
        <taxon>Heteroderinae</taxon>
        <taxon>Heterodera</taxon>
    </lineage>
</organism>
<name>A0ABD2KDZ0_HETSC</name>
<comment type="subcellular location">
    <subcellularLocation>
        <location evidence="1">Mitochondrion</location>
    </subcellularLocation>
</comment>
<dbReference type="GO" id="GO:0015935">
    <property type="term" value="C:small ribosomal subunit"/>
    <property type="evidence" value="ECO:0007669"/>
    <property type="project" value="UniProtKB-ARBA"/>
</dbReference>
<dbReference type="Proteomes" id="UP001620645">
    <property type="component" value="Unassembled WGS sequence"/>
</dbReference>
<dbReference type="GO" id="GO:0005759">
    <property type="term" value="C:mitochondrial matrix"/>
    <property type="evidence" value="ECO:0007669"/>
    <property type="project" value="UniProtKB-ARBA"/>
</dbReference>
<dbReference type="AlphaFoldDB" id="A0ABD2KDZ0"/>
<dbReference type="EMBL" id="JBICCN010000027">
    <property type="protein sequence ID" value="KAL3101163.1"/>
    <property type="molecule type" value="Genomic_DNA"/>
</dbReference>
<reference evidence="9 10" key="1">
    <citation type="submission" date="2024-10" db="EMBL/GenBank/DDBJ databases">
        <authorList>
            <person name="Kim D."/>
        </authorList>
    </citation>
    <scope>NUCLEOTIDE SEQUENCE [LARGE SCALE GENOMIC DNA]</scope>
    <source>
        <strain evidence="9">Taebaek</strain>
    </source>
</reference>
<dbReference type="Gene3D" id="3.30.1320.10">
    <property type="match status" value="1"/>
</dbReference>
<evidence type="ECO:0000256" key="7">
    <source>
        <dbReference type="ARBA" id="ARBA00035438"/>
    </source>
</evidence>
<evidence type="ECO:0000256" key="5">
    <source>
        <dbReference type="ARBA" id="ARBA00023274"/>
    </source>
</evidence>
<proteinExistence type="inferred from homology"/>
<evidence type="ECO:0000256" key="2">
    <source>
        <dbReference type="ARBA" id="ARBA00006668"/>
    </source>
</evidence>
<comment type="similarity">
    <text evidence="2">Belongs to the bacterial ribosomal protein bS16 family.</text>
</comment>
<evidence type="ECO:0000313" key="10">
    <source>
        <dbReference type="Proteomes" id="UP001620645"/>
    </source>
</evidence>
<dbReference type="SUPFAM" id="SSF54565">
    <property type="entry name" value="Ribosomal protein S16"/>
    <property type="match status" value="1"/>
</dbReference>
<sequence length="153" mass="17386">MRQLVNPRTFGRPNVFLTNVGCTNRPVYQITVFPDKALGRNWDGNVLEKLGTFDPLPNDRNEKLVSLNIERIKYWLGVRNANVSMPVLELLGLSGLLPVHPRTFLRARMNRFNGIAGNAQFFNTQQKEEEEEADQKEDEENGDGKESINSQGI</sequence>
<dbReference type="Pfam" id="PF00886">
    <property type="entry name" value="Ribosomal_S16"/>
    <property type="match status" value="1"/>
</dbReference>
<feature type="compositionally biased region" description="Acidic residues" evidence="8">
    <location>
        <begin position="128"/>
        <end position="141"/>
    </location>
</feature>
<keyword evidence="4" id="KW-0496">Mitochondrion</keyword>
<dbReference type="InterPro" id="IPR000307">
    <property type="entry name" value="Ribosomal_bS16"/>
</dbReference>
<dbReference type="GO" id="GO:0005743">
    <property type="term" value="C:mitochondrial inner membrane"/>
    <property type="evidence" value="ECO:0007669"/>
    <property type="project" value="UniProtKB-ARBA"/>
</dbReference>
<dbReference type="PANTHER" id="PTHR12919">
    <property type="entry name" value="30S RIBOSOMAL PROTEIN S16"/>
    <property type="match status" value="1"/>
</dbReference>
<accession>A0ABD2KDZ0</accession>
<dbReference type="FunFam" id="3.30.1320.10:FF:000004">
    <property type="entry name" value="28S ribosomal protein S16, mitochondrial"/>
    <property type="match status" value="1"/>
</dbReference>
<dbReference type="PANTHER" id="PTHR12919:SF20">
    <property type="entry name" value="SMALL RIBOSOMAL SUBUNIT PROTEIN BS16M"/>
    <property type="match status" value="1"/>
</dbReference>
<keyword evidence="3" id="KW-0689">Ribosomal protein</keyword>
<protein>
    <recommendedName>
        <fullName evidence="6">Small ribosomal subunit protein bS16m</fullName>
    </recommendedName>
    <alternativeName>
        <fullName evidence="7">28S ribosomal protein S16, mitochondrial</fullName>
    </alternativeName>
</protein>
<dbReference type="InterPro" id="IPR023803">
    <property type="entry name" value="Ribosomal_bS16_dom_sf"/>
</dbReference>
<keyword evidence="5" id="KW-0687">Ribonucleoprotein</keyword>
<evidence type="ECO:0000256" key="4">
    <source>
        <dbReference type="ARBA" id="ARBA00023128"/>
    </source>
</evidence>
<comment type="caution">
    <text evidence="9">The sequence shown here is derived from an EMBL/GenBank/DDBJ whole genome shotgun (WGS) entry which is preliminary data.</text>
</comment>
<evidence type="ECO:0000256" key="1">
    <source>
        <dbReference type="ARBA" id="ARBA00004173"/>
    </source>
</evidence>
<gene>
    <name evidence="9" type="ORF">niasHS_001623</name>
</gene>
<evidence type="ECO:0000256" key="3">
    <source>
        <dbReference type="ARBA" id="ARBA00022980"/>
    </source>
</evidence>